<reference evidence="4 5" key="1">
    <citation type="submission" date="2015-01" db="EMBL/GenBank/DDBJ databases">
        <title>The Genome Sequence of Exophiala xenobiotica CBS118157.</title>
        <authorList>
            <consortium name="The Broad Institute Genomics Platform"/>
            <person name="Cuomo C."/>
            <person name="de Hoog S."/>
            <person name="Gorbushina A."/>
            <person name="Stielow B."/>
            <person name="Teixiera M."/>
            <person name="Abouelleil A."/>
            <person name="Chapman S.B."/>
            <person name="Priest M."/>
            <person name="Young S.K."/>
            <person name="Wortman J."/>
            <person name="Nusbaum C."/>
            <person name="Birren B."/>
        </authorList>
    </citation>
    <scope>NUCLEOTIDE SEQUENCE [LARGE SCALE GENOMIC DNA]</scope>
    <source>
        <strain evidence="4 5">CBS 118157</strain>
    </source>
</reference>
<sequence>MDSLFPGVALVIGAASGIGRQVALSFAQEGCLRIILVDRDSAKLAGSAQMIRGLDLTAAPDLLSLTVDISNEDDIINMMDCTVRKFGRIDYAVNAAGILGNSQSSVLTSSGQFDQINGVNYRGCWLCSRAEIAQMLKQDPLPTHDGRPGNRGSVVNISSQLGVVGREKSSKAAVIGMTRADAIDYSPSQIRVNCVCPGLVDTPMLETFEKHVLQRDIAVAPMNRMGTPQEIADVVLFLASSKASFIQGATFVVDGGYTIN</sequence>
<dbReference type="AlphaFoldDB" id="A0A0D2EG36"/>
<dbReference type="PANTHER" id="PTHR24321">
    <property type="entry name" value="DEHYDROGENASES, SHORT CHAIN"/>
    <property type="match status" value="1"/>
</dbReference>
<dbReference type="EMBL" id="KN847321">
    <property type="protein sequence ID" value="KIW53580.1"/>
    <property type="molecule type" value="Genomic_DNA"/>
</dbReference>
<evidence type="ECO:0000256" key="3">
    <source>
        <dbReference type="ARBA" id="ARBA00023002"/>
    </source>
</evidence>
<dbReference type="STRING" id="348802.A0A0D2EG36"/>
<dbReference type="OrthoDB" id="4133411at2759"/>
<protein>
    <submittedName>
        <fullName evidence="4">Uncharacterized protein</fullName>
    </submittedName>
</protein>
<dbReference type="GO" id="GO:0016491">
    <property type="term" value="F:oxidoreductase activity"/>
    <property type="evidence" value="ECO:0007669"/>
    <property type="project" value="UniProtKB-KW"/>
</dbReference>
<gene>
    <name evidence="4" type="ORF">PV05_09138</name>
</gene>
<dbReference type="Pfam" id="PF13561">
    <property type="entry name" value="adh_short_C2"/>
    <property type="match status" value="1"/>
</dbReference>
<dbReference type="GeneID" id="25331046"/>
<dbReference type="PRINTS" id="PR00081">
    <property type="entry name" value="GDHRDH"/>
</dbReference>
<dbReference type="SUPFAM" id="SSF51735">
    <property type="entry name" value="NAD(P)-binding Rossmann-fold domains"/>
    <property type="match status" value="1"/>
</dbReference>
<keyword evidence="3" id="KW-0560">Oxidoreductase</keyword>
<name>A0A0D2EG36_9EURO</name>
<dbReference type="PANTHER" id="PTHR24321:SF12">
    <property type="entry name" value="SHORT-CHAIN DEHYDROGENASE_REDUCTASE FAMILY, PUTATIVE (AFU_ORTHOLOGUE AFUA_5G14340)-RELATED"/>
    <property type="match status" value="1"/>
</dbReference>
<dbReference type="CDD" id="cd05233">
    <property type="entry name" value="SDR_c"/>
    <property type="match status" value="1"/>
</dbReference>
<dbReference type="InterPro" id="IPR002347">
    <property type="entry name" value="SDR_fam"/>
</dbReference>
<evidence type="ECO:0000313" key="5">
    <source>
        <dbReference type="Proteomes" id="UP000054342"/>
    </source>
</evidence>
<keyword evidence="5" id="KW-1185">Reference proteome</keyword>
<keyword evidence="2" id="KW-0521">NADP</keyword>
<accession>A0A0D2EG36</accession>
<dbReference type="InterPro" id="IPR036291">
    <property type="entry name" value="NAD(P)-bd_dom_sf"/>
</dbReference>
<evidence type="ECO:0000256" key="1">
    <source>
        <dbReference type="ARBA" id="ARBA00006484"/>
    </source>
</evidence>
<dbReference type="Gene3D" id="3.40.50.720">
    <property type="entry name" value="NAD(P)-binding Rossmann-like Domain"/>
    <property type="match status" value="1"/>
</dbReference>
<organism evidence="4 5">
    <name type="scientific">Exophiala xenobiotica</name>
    <dbReference type="NCBI Taxonomy" id="348802"/>
    <lineage>
        <taxon>Eukaryota</taxon>
        <taxon>Fungi</taxon>
        <taxon>Dikarya</taxon>
        <taxon>Ascomycota</taxon>
        <taxon>Pezizomycotina</taxon>
        <taxon>Eurotiomycetes</taxon>
        <taxon>Chaetothyriomycetidae</taxon>
        <taxon>Chaetothyriales</taxon>
        <taxon>Herpotrichiellaceae</taxon>
        <taxon>Exophiala</taxon>
    </lineage>
</organism>
<dbReference type="HOGENOM" id="CLU_010194_1_0_1"/>
<dbReference type="Proteomes" id="UP000054342">
    <property type="component" value="Unassembled WGS sequence"/>
</dbReference>
<dbReference type="PRINTS" id="PR00080">
    <property type="entry name" value="SDRFAMILY"/>
</dbReference>
<dbReference type="RefSeq" id="XP_013314164.1">
    <property type="nucleotide sequence ID" value="XM_013458710.1"/>
</dbReference>
<dbReference type="FunFam" id="3.40.50.720:FF:000084">
    <property type="entry name" value="Short-chain dehydrogenase reductase"/>
    <property type="match status" value="1"/>
</dbReference>
<comment type="similarity">
    <text evidence="1">Belongs to the short-chain dehydrogenases/reductases (SDR) family.</text>
</comment>
<evidence type="ECO:0000256" key="2">
    <source>
        <dbReference type="ARBA" id="ARBA00022857"/>
    </source>
</evidence>
<proteinExistence type="inferred from homology"/>
<evidence type="ECO:0000313" key="4">
    <source>
        <dbReference type="EMBL" id="KIW53580.1"/>
    </source>
</evidence>